<dbReference type="AlphaFoldDB" id="A0A444S190"/>
<organism evidence="2 3">
    <name type="scientific">Verticillium dahliae</name>
    <name type="common">Verticillium wilt</name>
    <dbReference type="NCBI Taxonomy" id="27337"/>
    <lineage>
        <taxon>Eukaryota</taxon>
        <taxon>Fungi</taxon>
        <taxon>Dikarya</taxon>
        <taxon>Ascomycota</taxon>
        <taxon>Pezizomycotina</taxon>
        <taxon>Sordariomycetes</taxon>
        <taxon>Hypocreomycetidae</taxon>
        <taxon>Glomerellales</taxon>
        <taxon>Plectosphaerellaceae</taxon>
        <taxon>Verticillium</taxon>
    </lineage>
</organism>
<feature type="region of interest" description="Disordered" evidence="1">
    <location>
        <begin position="53"/>
        <end position="92"/>
    </location>
</feature>
<evidence type="ECO:0000313" key="2">
    <source>
        <dbReference type="EMBL" id="RXG47079.1"/>
    </source>
</evidence>
<proteinExistence type="predicted"/>
<protein>
    <submittedName>
        <fullName evidence="2">Uncharacterized protein</fullName>
    </submittedName>
</protein>
<sequence>MSLPIRTACRVIRAPPAAQALRHGRWMATTSTPEFSSTRDTVFHSKTSRFTCSKPTKGIGSPHSLNITRDAREFKGGGYTQSEDRRGPERST</sequence>
<reference evidence="2 3" key="1">
    <citation type="submission" date="2018-12" db="EMBL/GenBank/DDBJ databases">
        <title>Genome of Verticillium dahliae isolate Getta Getta.</title>
        <authorList>
            <person name="Gardiner D.M."/>
        </authorList>
    </citation>
    <scope>NUCLEOTIDE SEQUENCE [LARGE SCALE GENOMIC DNA]</scope>
    <source>
        <strain evidence="2 3">Getta Getta</strain>
    </source>
</reference>
<evidence type="ECO:0000313" key="3">
    <source>
        <dbReference type="Proteomes" id="UP000288725"/>
    </source>
</evidence>
<name>A0A444S190_VERDA</name>
<comment type="caution">
    <text evidence="2">The sequence shown here is derived from an EMBL/GenBank/DDBJ whole genome shotgun (WGS) entry which is preliminary data.</text>
</comment>
<gene>
    <name evidence="2" type="ORF">VDGE_30238</name>
</gene>
<dbReference type="Proteomes" id="UP000288725">
    <property type="component" value="Chromosome 3"/>
</dbReference>
<feature type="compositionally biased region" description="Basic and acidic residues" evidence="1">
    <location>
        <begin position="82"/>
        <end position="92"/>
    </location>
</feature>
<dbReference type="EMBL" id="RSDZ01000041">
    <property type="protein sequence ID" value="RXG47079.1"/>
    <property type="molecule type" value="Genomic_DNA"/>
</dbReference>
<evidence type="ECO:0000256" key="1">
    <source>
        <dbReference type="SAM" id="MobiDB-lite"/>
    </source>
</evidence>
<accession>A0A444S190</accession>